<reference evidence="4 5" key="1">
    <citation type="journal article" date="2018" name="Nat. Ecol. Evol.">
        <title>Genomic signatures of mitonuclear coevolution across populations of Tigriopus californicus.</title>
        <authorList>
            <person name="Barreto F.S."/>
            <person name="Watson E.T."/>
            <person name="Lima T.G."/>
            <person name="Willett C.S."/>
            <person name="Edmands S."/>
            <person name="Li W."/>
            <person name="Burton R.S."/>
        </authorList>
    </citation>
    <scope>NUCLEOTIDE SEQUENCE [LARGE SCALE GENOMIC DNA]</scope>
    <source>
        <strain evidence="4 5">San Diego</strain>
    </source>
</reference>
<evidence type="ECO:0000256" key="1">
    <source>
        <dbReference type="SAM" id="MobiDB-lite"/>
    </source>
</evidence>
<dbReference type="Pfam" id="PF00014">
    <property type="entry name" value="Kunitz_BPTI"/>
    <property type="match status" value="1"/>
</dbReference>
<dbReference type="GO" id="GO:0004867">
    <property type="term" value="F:serine-type endopeptidase inhibitor activity"/>
    <property type="evidence" value="ECO:0007669"/>
    <property type="project" value="InterPro"/>
</dbReference>
<dbReference type="AlphaFoldDB" id="A0A553PLA0"/>
<keyword evidence="5" id="KW-1185">Reference proteome</keyword>
<dbReference type="PROSITE" id="PS00280">
    <property type="entry name" value="BPTI_KUNITZ_1"/>
    <property type="match status" value="1"/>
</dbReference>
<dbReference type="Gene3D" id="4.10.410.10">
    <property type="entry name" value="Pancreatic trypsin inhibitor Kunitz domain"/>
    <property type="match status" value="1"/>
</dbReference>
<feature type="region of interest" description="Disordered" evidence="1">
    <location>
        <begin position="195"/>
        <end position="220"/>
    </location>
</feature>
<dbReference type="SMART" id="SM00131">
    <property type="entry name" value="KU"/>
    <property type="match status" value="2"/>
</dbReference>
<keyword evidence="2" id="KW-0732">Signal</keyword>
<feature type="compositionally biased region" description="Polar residues" evidence="1">
    <location>
        <begin position="195"/>
        <end position="206"/>
    </location>
</feature>
<evidence type="ECO:0000256" key="2">
    <source>
        <dbReference type="SAM" id="SignalP"/>
    </source>
</evidence>
<dbReference type="SUPFAM" id="SSF57362">
    <property type="entry name" value="BPTI-like"/>
    <property type="match status" value="2"/>
</dbReference>
<protein>
    <recommendedName>
        <fullName evidence="3">BPTI/Kunitz inhibitor domain-containing protein</fullName>
    </recommendedName>
</protein>
<proteinExistence type="predicted"/>
<comment type="caution">
    <text evidence="4">The sequence shown here is derived from an EMBL/GenBank/DDBJ whole genome shotgun (WGS) entry which is preliminary data.</text>
</comment>
<dbReference type="InterPro" id="IPR036880">
    <property type="entry name" value="Kunitz_BPTI_sf"/>
</dbReference>
<evidence type="ECO:0000259" key="3">
    <source>
        <dbReference type="PROSITE" id="PS50279"/>
    </source>
</evidence>
<sequence>MFGSVLATILILQSQTGQSTARNVDNGGDQVCLEEGFQNADCYDTPSVRWSFDAHLHICKRFTHSGCSRSNNLFCSEFDCVAKCQRYYNPTLLNTTEFYQKSILKRQIVDRFSLINRLCFKRYQIDPAKECHFNRITAWYYNRLRKECRSYEACAPSHIIYRNQEDCERKCRPLYEDIDPYSRIYHGRSLVTFPQSSSPMRMNQAMNDYGQERDDDPSLDELSDKIENLLEHL</sequence>
<feature type="domain" description="BPTI/Kunitz inhibitor" evidence="3">
    <location>
        <begin position="32"/>
        <end position="84"/>
    </location>
</feature>
<evidence type="ECO:0000313" key="5">
    <source>
        <dbReference type="Proteomes" id="UP000318571"/>
    </source>
</evidence>
<evidence type="ECO:0000313" key="4">
    <source>
        <dbReference type="EMBL" id="TRY78439.1"/>
    </source>
</evidence>
<feature type="signal peptide" evidence="2">
    <location>
        <begin position="1"/>
        <end position="21"/>
    </location>
</feature>
<organism evidence="4 5">
    <name type="scientific">Tigriopus californicus</name>
    <name type="common">Marine copepod</name>
    <dbReference type="NCBI Taxonomy" id="6832"/>
    <lineage>
        <taxon>Eukaryota</taxon>
        <taxon>Metazoa</taxon>
        <taxon>Ecdysozoa</taxon>
        <taxon>Arthropoda</taxon>
        <taxon>Crustacea</taxon>
        <taxon>Multicrustacea</taxon>
        <taxon>Hexanauplia</taxon>
        <taxon>Copepoda</taxon>
        <taxon>Harpacticoida</taxon>
        <taxon>Harpacticidae</taxon>
        <taxon>Tigriopus</taxon>
    </lineage>
</organism>
<name>A0A553PLA0_TIGCA</name>
<dbReference type="EMBL" id="VCGU01000003">
    <property type="protein sequence ID" value="TRY78439.1"/>
    <property type="molecule type" value="Genomic_DNA"/>
</dbReference>
<dbReference type="PROSITE" id="PS50279">
    <property type="entry name" value="BPTI_KUNITZ_2"/>
    <property type="match status" value="1"/>
</dbReference>
<dbReference type="OrthoDB" id="4473401at2759"/>
<accession>A0A553PLA0</accession>
<dbReference type="InterPro" id="IPR020901">
    <property type="entry name" value="Prtase_inh_Kunz-CS"/>
</dbReference>
<dbReference type="InterPro" id="IPR002223">
    <property type="entry name" value="Kunitz_BPTI"/>
</dbReference>
<feature type="chain" id="PRO_5021936152" description="BPTI/Kunitz inhibitor domain-containing protein" evidence="2">
    <location>
        <begin position="22"/>
        <end position="233"/>
    </location>
</feature>
<dbReference type="Proteomes" id="UP000318571">
    <property type="component" value="Chromosome 11"/>
</dbReference>
<gene>
    <name evidence="4" type="ORF">TCAL_04241</name>
</gene>